<evidence type="ECO:0000256" key="1">
    <source>
        <dbReference type="SAM" id="SignalP"/>
    </source>
</evidence>
<dbReference type="InterPro" id="IPR036582">
    <property type="entry name" value="Mao_N_sf"/>
</dbReference>
<protein>
    <recommendedName>
        <fullName evidence="2">Copper amine oxidase-like N-terminal domain-containing protein</fullName>
    </recommendedName>
</protein>
<feature type="signal peptide" evidence="1">
    <location>
        <begin position="1"/>
        <end position="20"/>
    </location>
</feature>
<dbReference type="RefSeq" id="WP_169504773.1">
    <property type="nucleotide sequence ID" value="NZ_JABBPN010000007.1"/>
</dbReference>
<dbReference type="Pfam" id="PF07833">
    <property type="entry name" value="Cu_amine_oxidN1"/>
    <property type="match status" value="1"/>
</dbReference>
<dbReference type="Gene3D" id="3.30.457.10">
    <property type="entry name" value="Copper amine oxidase-like, N-terminal domain"/>
    <property type="match status" value="1"/>
</dbReference>
<organism evidence="3 4">
    <name type="scientific">Paenibacillus lemnae</name>
    <dbReference type="NCBI Taxonomy" id="1330551"/>
    <lineage>
        <taxon>Bacteria</taxon>
        <taxon>Bacillati</taxon>
        <taxon>Bacillota</taxon>
        <taxon>Bacilli</taxon>
        <taxon>Bacillales</taxon>
        <taxon>Paenibacillaceae</taxon>
        <taxon>Paenibacillus</taxon>
    </lineage>
</organism>
<gene>
    <name evidence="3" type="ORF">HII30_09380</name>
</gene>
<dbReference type="InterPro" id="IPR012854">
    <property type="entry name" value="Cu_amine_oxidase-like_N"/>
</dbReference>
<dbReference type="SUPFAM" id="SSF55383">
    <property type="entry name" value="Copper amine oxidase, domain N"/>
    <property type="match status" value="1"/>
</dbReference>
<accession>A0A848M710</accession>
<keyword evidence="4" id="KW-1185">Reference proteome</keyword>
<keyword evidence="1" id="KW-0732">Signal</keyword>
<proteinExistence type="predicted"/>
<feature type="domain" description="Copper amine oxidase-like N-terminal" evidence="2">
    <location>
        <begin position="36"/>
        <end position="142"/>
    </location>
</feature>
<dbReference type="AlphaFoldDB" id="A0A848M710"/>
<evidence type="ECO:0000313" key="4">
    <source>
        <dbReference type="Proteomes" id="UP000565468"/>
    </source>
</evidence>
<evidence type="ECO:0000313" key="3">
    <source>
        <dbReference type="EMBL" id="NMO95980.1"/>
    </source>
</evidence>
<sequence>MKKLLGSLMASVLLSSVIHSGNGAFADARQELSLRMDHQMVNMDVQPVVNNGEVFLPIYIIRDWQGIQLQWNQLDKSLTAWAGGQRYVLTNGSDEVSTTAGRDIQLTHPVYIEQGRVMVPLSLFKRLTGAAVVVGGEQEVVKVNSGGRRPLAYGDSRKDVKIFGNNEKDGVYHGLSLEIGGKQHHFPWSTPTGWKEIPQLIEADLTNDGEEEVTVLLNQGSGTGVHAQDVHVIRAKDLTEIPVQSFKEIVKEKVSSAIKHQNGVLTVTVTADGREMTLEIPDEDGSRTDHSAVGFGSVVYHSIENGKLVLRLGGSISPSEFVGELVITYRWSQDKLTAESVQFILFPEYQRE</sequence>
<dbReference type="Proteomes" id="UP000565468">
    <property type="component" value="Unassembled WGS sequence"/>
</dbReference>
<comment type="caution">
    <text evidence="3">The sequence shown here is derived from an EMBL/GenBank/DDBJ whole genome shotgun (WGS) entry which is preliminary data.</text>
</comment>
<reference evidence="3 4" key="1">
    <citation type="submission" date="2020-04" db="EMBL/GenBank/DDBJ databases">
        <title>Paenibacillus algicola sp. nov., a novel marine bacterium producing alginate lyase.</title>
        <authorList>
            <person name="Huang H."/>
        </authorList>
    </citation>
    <scope>NUCLEOTIDE SEQUENCE [LARGE SCALE GENOMIC DNA]</scope>
    <source>
        <strain evidence="3 4">L7-75</strain>
    </source>
</reference>
<name>A0A848M710_PAELE</name>
<dbReference type="EMBL" id="JABBPN010000007">
    <property type="protein sequence ID" value="NMO95980.1"/>
    <property type="molecule type" value="Genomic_DNA"/>
</dbReference>
<feature type="chain" id="PRO_5038754194" description="Copper amine oxidase-like N-terminal domain-containing protein" evidence="1">
    <location>
        <begin position="21"/>
        <end position="352"/>
    </location>
</feature>
<evidence type="ECO:0000259" key="2">
    <source>
        <dbReference type="Pfam" id="PF07833"/>
    </source>
</evidence>